<comment type="caution">
    <text evidence="1">The sequence shown here is derived from an EMBL/GenBank/DDBJ whole genome shotgun (WGS) entry which is preliminary data.</text>
</comment>
<gene>
    <name evidence="1" type="ORF">SADUNF_Sadunf04G0088300</name>
</gene>
<dbReference type="AlphaFoldDB" id="A0A835N0Q9"/>
<proteinExistence type="predicted"/>
<dbReference type="EMBL" id="JADGMS010000004">
    <property type="protein sequence ID" value="KAF9684155.1"/>
    <property type="molecule type" value="Genomic_DNA"/>
</dbReference>
<name>A0A835N0Q9_9ROSI</name>
<dbReference type="GO" id="GO:0003676">
    <property type="term" value="F:nucleic acid binding"/>
    <property type="evidence" value="ECO:0007669"/>
    <property type="project" value="InterPro"/>
</dbReference>
<evidence type="ECO:0000313" key="1">
    <source>
        <dbReference type="EMBL" id="KAF9684155.1"/>
    </source>
</evidence>
<dbReference type="InterPro" id="IPR012337">
    <property type="entry name" value="RNaseH-like_sf"/>
</dbReference>
<evidence type="ECO:0000313" key="2">
    <source>
        <dbReference type="Proteomes" id="UP000657918"/>
    </source>
</evidence>
<reference evidence="1 2" key="1">
    <citation type="submission" date="2020-10" db="EMBL/GenBank/DDBJ databases">
        <title>Plant Genome Project.</title>
        <authorList>
            <person name="Zhang R.-G."/>
        </authorList>
    </citation>
    <scope>NUCLEOTIDE SEQUENCE [LARGE SCALE GENOMIC DNA]</scope>
    <source>
        <strain evidence="1">FAFU-HL-1</strain>
        <tissue evidence="1">Leaf</tissue>
    </source>
</reference>
<dbReference type="InterPro" id="IPR050951">
    <property type="entry name" value="Retrovirus_Pol_polyprotein"/>
</dbReference>
<keyword evidence="2" id="KW-1185">Reference proteome</keyword>
<dbReference type="InterPro" id="IPR036397">
    <property type="entry name" value="RNaseH_sf"/>
</dbReference>
<dbReference type="PANTHER" id="PTHR37984">
    <property type="entry name" value="PROTEIN CBG26694"/>
    <property type="match status" value="1"/>
</dbReference>
<dbReference type="SUPFAM" id="SSF53098">
    <property type="entry name" value="Ribonuclease H-like"/>
    <property type="match status" value="1"/>
</dbReference>
<dbReference type="PANTHER" id="PTHR37984:SF5">
    <property type="entry name" value="PROTEIN NYNRIN-LIKE"/>
    <property type="match status" value="1"/>
</dbReference>
<dbReference type="OrthoDB" id="166633at2759"/>
<dbReference type="Proteomes" id="UP000657918">
    <property type="component" value="Chromosome 4"/>
</dbReference>
<accession>A0A835N0Q9</accession>
<sequence>MPKSIVSNRDPMFVSHLWQEFFKMSGTKSQLSSAYHPQIDGQTKAMSRYVLYTNGHENGDSTYLGQNTSTIQCTTYQPDLTHSINQMKQIAYQKRRNVSYEIGYLVLLKLHPYR</sequence>
<organism evidence="1 2">
    <name type="scientific">Salix dunnii</name>
    <dbReference type="NCBI Taxonomy" id="1413687"/>
    <lineage>
        <taxon>Eukaryota</taxon>
        <taxon>Viridiplantae</taxon>
        <taxon>Streptophyta</taxon>
        <taxon>Embryophyta</taxon>
        <taxon>Tracheophyta</taxon>
        <taxon>Spermatophyta</taxon>
        <taxon>Magnoliopsida</taxon>
        <taxon>eudicotyledons</taxon>
        <taxon>Gunneridae</taxon>
        <taxon>Pentapetalae</taxon>
        <taxon>rosids</taxon>
        <taxon>fabids</taxon>
        <taxon>Malpighiales</taxon>
        <taxon>Salicaceae</taxon>
        <taxon>Saliceae</taxon>
        <taxon>Salix</taxon>
    </lineage>
</organism>
<dbReference type="Gene3D" id="3.30.420.10">
    <property type="entry name" value="Ribonuclease H-like superfamily/Ribonuclease H"/>
    <property type="match status" value="1"/>
</dbReference>
<evidence type="ECO:0008006" key="3">
    <source>
        <dbReference type="Google" id="ProtNLM"/>
    </source>
</evidence>
<protein>
    <recommendedName>
        <fullName evidence="3">Integrase catalytic domain-containing protein</fullName>
    </recommendedName>
</protein>